<protein>
    <submittedName>
        <fullName evidence="1">Uncharacterized protein</fullName>
    </submittedName>
</protein>
<evidence type="ECO:0000313" key="1">
    <source>
        <dbReference type="EMBL" id="KAG5544163.1"/>
    </source>
</evidence>
<comment type="caution">
    <text evidence="1">The sequence shown here is derived from an EMBL/GenBank/DDBJ whole genome shotgun (WGS) entry which is preliminary data.</text>
</comment>
<name>A0AAV6JVD8_9ERIC</name>
<evidence type="ECO:0000313" key="2">
    <source>
        <dbReference type="Proteomes" id="UP000823749"/>
    </source>
</evidence>
<keyword evidence="2" id="KW-1185">Reference proteome</keyword>
<dbReference type="AlphaFoldDB" id="A0AAV6JVD8"/>
<accession>A0AAV6JVD8</accession>
<reference evidence="1 2" key="1">
    <citation type="submission" date="2020-08" db="EMBL/GenBank/DDBJ databases">
        <title>Plant Genome Project.</title>
        <authorList>
            <person name="Zhang R.-G."/>
        </authorList>
    </citation>
    <scope>NUCLEOTIDE SEQUENCE [LARGE SCALE GENOMIC DNA]</scope>
    <source>
        <strain evidence="1">WSP0</strain>
        <tissue evidence="1">Leaf</tissue>
    </source>
</reference>
<proteinExistence type="predicted"/>
<gene>
    <name evidence="1" type="ORF">RHGRI_016793</name>
</gene>
<dbReference type="Proteomes" id="UP000823749">
    <property type="component" value="Chromosome 6"/>
</dbReference>
<sequence>MSTRGDRVDKFKRNPKTAPQVADVENHRLGYLRGPHSLIYLRVAAREFFKNLEKGYHGGMLTTTIDGRKMTFGPQEIAKALGTEFVASGPFTDDIMRMHPARLVKALHIGDSRGELKVRWAHLPRSLWFLDYVLRNLCPQGHKDERRRNFLRCLYSFHSGIPFNAP</sequence>
<organism evidence="1 2">
    <name type="scientific">Rhododendron griersonianum</name>
    <dbReference type="NCBI Taxonomy" id="479676"/>
    <lineage>
        <taxon>Eukaryota</taxon>
        <taxon>Viridiplantae</taxon>
        <taxon>Streptophyta</taxon>
        <taxon>Embryophyta</taxon>
        <taxon>Tracheophyta</taxon>
        <taxon>Spermatophyta</taxon>
        <taxon>Magnoliopsida</taxon>
        <taxon>eudicotyledons</taxon>
        <taxon>Gunneridae</taxon>
        <taxon>Pentapetalae</taxon>
        <taxon>asterids</taxon>
        <taxon>Ericales</taxon>
        <taxon>Ericaceae</taxon>
        <taxon>Ericoideae</taxon>
        <taxon>Rhodoreae</taxon>
        <taxon>Rhododendron</taxon>
    </lineage>
</organism>
<dbReference type="EMBL" id="JACTNZ010000006">
    <property type="protein sequence ID" value="KAG5544163.1"/>
    <property type="molecule type" value="Genomic_DNA"/>
</dbReference>